<feature type="coiled-coil region" evidence="1">
    <location>
        <begin position="636"/>
        <end position="663"/>
    </location>
</feature>
<dbReference type="STRING" id="1561.NPD11_2319"/>
<feature type="signal peptide" evidence="2">
    <location>
        <begin position="1"/>
        <end position="26"/>
    </location>
</feature>
<name>A0A0A7FXY2_9CLOT</name>
<evidence type="ECO:0000256" key="1">
    <source>
        <dbReference type="SAM" id="Coils"/>
    </source>
</evidence>
<gene>
    <name evidence="3" type="ORF">U729_671</name>
</gene>
<proteinExistence type="predicted"/>
<dbReference type="EMBL" id="CP006905">
    <property type="protein sequence ID" value="AIY83686.1"/>
    <property type="molecule type" value="Genomic_DNA"/>
</dbReference>
<evidence type="ECO:0000313" key="4">
    <source>
        <dbReference type="Proteomes" id="UP000030635"/>
    </source>
</evidence>
<dbReference type="RefSeq" id="WP_039311615.1">
    <property type="nucleotide sequence ID" value="NZ_CP006905.1"/>
</dbReference>
<reference evidence="3 4" key="1">
    <citation type="journal article" date="2015" name="Infect. Genet. Evol.">
        <title>Genomic sequences of six botulinum neurotoxin-producing strains representing three clostridial species illustrate the mobility and diversity of botulinum neurotoxin genes.</title>
        <authorList>
            <person name="Smith T.J."/>
            <person name="Hill K.K."/>
            <person name="Xie G."/>
            <person name="Foley B.T."/>
            <person name="Williamson C.H."/>
            <person name="Foster J.T."/>
            <person name="Johnson S.L."/>
            <person name="Chertkov O."/>
            <person name="Teshima H."/>
            <person name="Gibbons H.S."/>
            <person name="Johnsky L.A."/>
            <person name="Karavis M.A."/>
            <person name="Smith L.A."/>
        </authorList>
    </citation>
    <scope>NUCLEOTIDE SEQUENCE [LARGE SCALE GENOMIC DNA]</scope>
    <source>
        <strain evidence="3">Sullivan</strain>
    </source>
</reference>
<keyword evidence="1" id="KW-0175">Coiled coil</keyword>
<dbReference type="Proteomes" id="UP000030635">
    <property type="component" value="Chromosome"/>
</dbReference>
<sequence length="867" mass="95532">MYKPMSKKVVAFVLIGSMLGTTIASASEINKDESVYVNLNSEGKVTKETVTNWVHTDEGDLNINDKSSLNNIENIKGDEEPTKDGENLKWNIKGSDLYYKGETNKELPIDVNIKYYLDDKEIKGEDLIGKSGKFKMEMELKNKSSKEVDISGEKRKIYTPIITASVVTLPVDKFKDIKVNSGEIISEGNSNIVAFASVPGLKESLNLKDDTLDLDLEEKLVIEGNVENFELGPIMITATSEMPDLDKLEKSDSLDKLMDALGDLKDASNKLSDGTNLLSSGINEAKGKLDQGKVAFNNNLKEAMSLLSSDQKVKMANKLIEDAYFAKDLDTAKLKEILSLLTNENINEANKLIKDTQGIMEHKGLIESSINVFKGLANDNNFNKLLNDVSSLKGKYDNIDNATLKKLETLMNTLNKNNLTSMQSLVRGMISLKGDFTPVDNVIKSGINSAPGGSMEEKGSNFIKGLNANLNKTTSILSNENLSELNGIKNDVSVYGSSYLIMKGIIASDMKNGTSLNESKANINKSIDEVYGNNGGALKNIVNSFNEKDFTQGSIASDVNKISKNGEKFNSLMNDIKGIKGLEPMIKATTSVLSKNEEAEKIAKIYSGLNNEQNKNTINGLAEGFLSLSEKDINELMTLKDSINEIQKDIENNKSNIEAINKMAEGLKGNPDLVEKLNTFSKDLKNSDKFINDLNKVISQSGDSKDINKIKKLGEQLLSMQQDLKDGEDILRITKGALEENNINRARELVKALPTLEAGVDALAKGSTELNNGMKEFNKEGINKLYNTGEKGKEEVDKLLAAKDELVKMSKEYDTFTGKDENMNGSVKFIMKTDELKAKEETKDSVEEEENGGFINWIKEVFNKIFG</sequence>
<keyword evidence="2" id="KW-0732">Signal</keyword>
<feature type="chain" id="PRO_5002027813" description="X-X-X-Leu-X-X-Gly heptad repeat-containing protein" evidence="2">
    <location>
        <begin position="27"/>
        <end position="867"/>
    </location>
</feature>
<protein>
    <recommendedName>
        <fullName evidence="5">X-X-X-Leu-X-X-Gly heptad repeat-containing protein</fullName>
    </recommendedName>
</protein>
<keyword evidence="4" id="KW-1185">Reference proteome</keyword>
<dbReference type="HOGENOM" id="CLU_013314_0_0_9"/>
<dbReference type="AlphaFoldDB" id="A0A0A7FXY2"/>
<dbReference type="eggNOG" id="COG1511">
    <property type="taxonomic scope" value="Bacteria"/>
</dbReference>
<dbReference type="KEGG" id="cbv:U729_671"/>
<evidence type="ECO:0008006" key="5">
    <source>
        <dbReference type="Google" id="ProtNLM"/>
    </source>
</evidence>
<organism evidence="3 4">
    <name type="scientific">Clostridium baratii str. Sullivan</name>
    <dbReference type="NCBI Taxonomy" id="1415775"/>
    <lineage>
        <taxon>Bacteria</taxon>
        <taxon>Bacillati</taxon>
        <taxon>Bacillota</taxon>
        <taxon>Clostridia</taxon>
        <taxon>Eubacteriales</taxon>
        <taxon>Clostridiaceae</taxon>
        <taxon>Clostridium</taxon>
    </lineage>
</organism>
<evidence type="ECO:0000256" key="2">
    <source>
        <dbReference type="SAM" id="SignalP"/>
    </source>
</evidence>
<accession>A0A0A7FXY2</accession>
<dbReference type="OrthoDB" id="9815841at2"/>
<evidence type="ECO:0000313" key="3">
    <source>
        <dbReference type="EMBL" id="AIY83686.1"/>
    </source>
</evidence>